<proteinExistence type="predicted"/>
<keyword evidence="4" id="KW-1185">Reference proteome</keyword>
<dbReference type="AlphaFoldDB" id="A0A8C6BLZ6"/>
<reference evidence="3" key="1">
    <citation type="submission" date="2025-08" db="UniProtKB">
        <authorList>
            <consortium name="Ensembl"/>
        </authorList>
    </citation>
    <scope>IDENTIFICATION</scope>
</reference>
<evidence type="ECO:0000313" key="4">
    <source>
        <dbReference type="Proteomes" id="UP000694561"/>
    </source>
</evidence>
<dbReference type="Proteomes" id="UP000694561">
    <property type="component" value="Unplaced"/>
</dbReference>
<name>A0A8C6BLZ6_MONMO</name>
<dbReference type="PANTHER" id="PTHR37348">
    <property type="entry name" value="LLLL AND CFNLAS MOTIF-CONTAINING PROTEIN 1"/>
    <property type="match status" value="1"/>
</dbReference>
<feature type="compositionally biased region" description="Basic and acidic residues" evidence="1">
    <location>
        <begin position="33"/>
        <end position="45"/>
    </location>
</feature>
<reference evidence="3" key="2">
    <citation type="submission" date="2025-09" db="UniProtKB">
        <authorList>
            <consortium name="Ensembl"/>
        </authorList>
    </citation>
    <scope>IDENTIFICATION</scope>
</reference>
<sequence>MTSLGSQLCRATFLASILLLLWVKGMKPQKGSPDLDERSQKEKIPSTDQDGEQFAEHFVASSVGELWQAVDMTQQEDEQTSEAVASRGRLLDLAFCFNLAGTVSGDTGPLPFSLPQPLLALLRTTD</sequence>
<feature type="signal peptide" evidence="2">
    <location>
        <begin position="1"/>
        <end position="28"/>
    </location>
</feature>
<protein>
    <submittedName>
        <fullName evidence="3">LLLL and CFNLAS motif containing 1</fullName>
    </submittedName>
</protein>
<evidence type="ECO:0000313" key="3">
    <source>
        <dbReference type="Ensembl" id="ENSMMNP00015016251.1"/>
    </source>
</evidence>
<dbReference type="InterPro" id="IPR031684">
    <property type="entry name" value="LLCFC1"/>
</dbReference>
<dbReference type="GeneTree" id="ENSGT00390000018785"/>
<evidence type="ECO:0000256" key="1">
    <source>
        <dbReference type="SAM" id="MobiDB-lite"/>
    </source>
</evidence>
<gene>
    <name evidence="3" type="primary">LLCFC1</name>
</gene>
<organism evidence="3 4">
    <name type="scientific">Monodon monoceros</name>
    <name type="common">Narwhal</name>
    <name type="synonym">Ceratodon monodon</name>
    <dbReference type="NCBI Taxonomy" id="40151"/>
    <lineage>
        <taxon>Eukaryota</taxon>
        <taxon>Metazoa</taxon>
        <taxon>Chordata</taxon>
        <taxon>Craniata</taxon>
        <taxon>Vertebrata</taxon>
        <taxon>Euteleostomi</taxon>
        <taxon>Mammalia</taxon>
        <taxon>Eutheria</taxon>
        <taxon>Laurasiatheria</taxon>
        <taxon>Artiodactyla</taxon>
        <taxon>Whippomorpha</taxon>
        <taxon>Cetacea</taxon>
        <taxon>Odontoceti</taxon>
        <taxon>Monodontidae</taxon>
        <taxon>Monodon</taxon>
    </lineage>
</organism>
<keyword evidence="2" id="KW-0732">Signal</keyword>
<evidence type="ECO:0000256" key="2">
    <source>
        <dbReference type="SAM" id="SignalP"/>
    </source>
</evidence>
<dbReference type="Pfam" id="PF15838">
    <property type="entry name" value="LLCFC1"/>
    <property type="match status" value="1"/>
</dbReference>
<dbReference type="PANTHER" id="PTHR37348:SF1">
    <property type="entry name" value="SPERM-EGG FUSION PROTEIN LLCFC1"/>
    <property type="match status" value="1"/>
</dbReference>
<dbReference type="Ensembl" id="ENSMMNT00015017846.1">
    <property type="protein sequence ID" value="ENSMMNP00015016251.1"/>
    <property type="gene ID" value="ENSMMNG00015011984.1"/>
</dbReference>
<accession>A0A8C6BLZ6</accession>
<dbReference type="GO" id="GO:0007342">
    <property type="term" value="P:fusion of sperm to egg plasma membrane involved in single fertilization"/>
    <property type="evidence" value="ECO:0007669"/>
    <property type="project" value="InterPro"/>
</dbReference>
<feature type="chain" id="PRO_5034940849" evidence="2">
    <location>
        <begin position="29"/>
        <end position="126"/>
    </location>
</feature>
<feature type="region of interest" description="Disordered" evidence="1">
    <location>
        <begin position="28"/>
        <end position="51"/>
    </location>
</feature>